<accession>A0AAT9GLV1</accession>
<dbReference type="EMBL" id="AP029612">
    <property type="protein sequence ID" value="BFG71607.1"/>
    <property type="molecule type" value="Genomic_DNA"/>
</dbReference>
<reference evidence="4" key="1">
    <citation type="submission" date="2024-02" db="EMBL/GenBank/DDBJ databases">
        <title>Sediminibacterium planktonica sp. nov. and Sediminibacterium longus sp. nov., isolated from surface lake and river water.</title>
        <authorList>
            <person name="Watanabe K."/>
            <person name="Takemine S."/>
            <person name="Ishii Y."/>
            <person name="Ogata Y."/>
            <person name="Shindo C."/>
            <person name="Suda W."/>
        </authorList>
    </citation>
    <scope>NUCLEOTIDE SEQUENCE</scope>
    <source>
        <strain evidence="4">KACHI17</strain>
    </source>
</reference>
<organism evidence="4">
    <name type="scientific">Sediminibacterium sp. KACHI17</name>
    <dbReference type="NCBI Taxonomy" id="1751071"/>
    <lineage>
        <taxon>Bacteria</taxon>
        <taxon>Pseudomonadati</taxon>
        <taxon>Bacteroidota</taxon>
        <taxon>Chitinophagia</taxon>
        <taxon>Chitinophagales</taxon>
        <taxon>Chitinophagaceae</taxon>
        <taxon>Sediminibacterium</taxon>
    </lineage>
</organism>
<evidence type="ECO:0000313" key="4">
    <source>
        <dbReference type="EMBL" id="BFG71607.1"/>
    </source>
</evidence>
<dbReference type="AlphaFoldDB" id="A0AAT9GLV1"/>
<keyword evidence="2" id="KW-0963">Cytoplasm</keyword>
<dbReference type="Pfam" id="PF02616">
    <property type="entry name" value="SMC_ScpA"/>
    <property type="match status" value="1"/>
</dbReference>
<gene>
    <name evidence="2" type="primary">scpA</name>
    <name evidence="4" type="ORF">KACHI17_24880</name>
</gene>
<evidence type="ECO:0000256" key="1">
    <source>
        <dbReference type="ARBA" id="ARBA00044777"/>
    </source>
</evidence>
<sequence>MVYGPLTIDSVDKYYPLPVEIRPEGVFFAAKVCVVNTVNYQIKLDQFEGPFDLLLFFIERDELDIYNIPITKIIQDFLDFIHQGEKLNIELSSEFILFVSTLMRIKARLLLPRKEIDAQGNEIDPRQELIDKILEYKRFKEAAVQMAEMEAMRMLMVKRGNLQKELVEIGEDASEGTEIQNITMFKLMKAFEKVMQRVHDRQNKPVHTVVRYNYTMEGSRDYMLDFVAKEKTVAFEKVFEVCNDRIHAIFLFLSILELTQQKFMKLLVAEGKNNFIVEWNDKREEELKEEGLTDEDFTNTFTDDPTPIAE</sequence>
<evidence type="ECO:0000256" key="2">
    <source>
        <dbReference type="HAMAP-Rule" id="MF_01805"/>
    </source>
</evidence>
<dbReference type="Gene3D" id="6.10.250.2410">
    <property type="match status" value="1"/>
</dbReference>
<dbReference type="GO" id="GO:0005737">
    <property type="term" value="C:cytoplasm"/>
    <property type="evidence" value="ECO:0007669"/>
    <property type="project" value="UniProtKB-SubCell"/>
</dbReference>
<comment type="similarity">
    <text evidence="2">Belongs to the ScpA family.</text>
</comment>
<dbReference type="GO" id="GO:0051301">
    <property type="term" value="P:cell division"/>
    <property type="evidence" value="ECO:0007669"/>
    <property type="project" value="UniProtKB-KW"/>
</dbReference>
<keyword evidence="2" id="KW-0132">Cell division</keyword>
<name>A0AAT9GLV1_9BACT</name>
<protein>
    <recommendedName>
        <fullName evidence="1 2">Segregation and condensation protein A</fullName>
    </recommendedName>
</protein>
<comment type="subcellular location">
    <subcellularLocation>
        <location evidence="2">Cytoplasm</location>
    </subcellularLocation>
    <text evidence="2">Associated with two foci at the outer edges of the nucleoid region in young cells, and at four foci within both cell halves in older cells.</text>
</comment>
<dbReference type="GO" id="GO:0006260">
    <property type="term" value="P:DNA replication"/>
    <property type="evidence" value="ECO:0007669"/>
    <property type="project" value="UniProtKB-UniRule"/>
</dbReference>
<dbReference type="PANTHER" id="PTHR33969">
    <property type="entry name" value="SEGREGATION AND CONDENSATION PROTEIN A"/>
    <property type="match status" value="1"/>
</dbReference>
<comment type="subunit">
    <text evidence="2">Component of a cohesin-like complex composed of ScpA, ScpB and the Smc homodimer, in which ScpA and ScpB bind to the head domain of Smc. The presence of the three proteins is required for the association of the complex with DNA.</text>
</comment>
<keyword evidence="2" id="KW-0159">Chromosome partition</keyword>
<dbReference type="GO" id="GO:0007059">
    <property type="term" value="P:chromosome segregation"/>
    <property type="evidence" value="ECO:0007669"/>
    <property type="project" value="UniProtKB-UniRule"/>
</dbReference>
<feature type="compositionally biased region" description="Low complexity" evidence="3">
    <location>
        <begin position="298"/>
        <end position="310"/>
    </location>
</feature>
<evidence type="ECO:0000256" key="3">
    <source>
        <dbReference type="SAM" id="MobiDB-lite"/>
    </source>
</evidence>
<keyword evidence="2" id="KW-0131">Cell cycle</keyword>
<feature type="region of interest" description="Disordered" evidence="3">
    <location>
        <begin position="288"/>
        <end position="310"/>
    </location>
</feature>
<dbReference type="HAMAP" id="MF_01805">
    <property type="entry name" value="ScpA"/>
    <property type="match status" value="1"/>
</dbReference>
<dbReference type="InterPro" id="IPR003768">
    <property type="entry name" value="ScpA"/>
</dbReference>
<dbReference type="PANTHER" id="PTHR33969:SF2">
    <property type="entry name" value="SEGREGATION AND CONDENSATION PROTEIN A"/>
    <property type="match status" value="1"/>
</dbReference>
<proteinExistence type="inferred from homology"/>
<comment type="function">
    <text evidence="2">Participates in chromosomal partition during cell division. May act via the formation of a condensin-like complex containing Smc and ScpB that pull DNA away from mid-cell into both cell halves.</text>
</comment>